<proteinExistence type="inferred from homology"/>
<keyword evidence="3" id="KW-0963">Cytoplasm</keyword>
<dbReference type="Pfam" id="PF05157">
    <property type="entry name" value="MshEN"/>
    <property type="match status" value="1"/>
</dbReference>
<evidence type="ECO:0000256" key="5">
    <source>
        <dbReference type="ARBA" id="ARBA00022840"/>
    </source>
</evidence>
<dbReference type="InterPro" id="IPR013374">
    <property type="entry name" value="ATPase_typ4_pilus-assembl_PilB"/>
</dbReference>
<name>A0ABN6TAG4_9BURK</name>
<dbReference type="NCBIfam" id="TIGR02538">
    <property type="entry name" value="type_IV_pilB"/>
    <property type="match status" value="1"/>
</dbReference>
<dbReference type="InterPro" id="IPR001482">
    <property type="entry name" value="T2SS/T4SS_dom"/>
</dbReference>
<gene>
    <name evidence="7" type="primary">pilB</name>
    <name evidence="7" type="ORF">MasN3_12880</name>
</gene>
<evidence type="ECO:0000256" key="2">
    <source>
        <dbReference type="ARBA" id="ARBA00006611"/>
    </source>
</evidence>
<dbReference type="RefSeq" id="WP_281913129.1">
    <property type="nucleotide sequence ID" value="NZ_AP026966.1"/>
</dbReference>
<dbReference type="Gene3D" id="3.30.450.90">
    <property type="match status" value="1"/>
</dbReference>
<keyword evidence="5" id="KW-0067">ATP-binding</keyword>
<dbReference type="PROSITE" id="PS00662">
    <property type="entry name" value="T2SP_E"/>
    <property type="match status" value="1"/>
</dbReference>
<dbReference type="SUPFAM" id="SSF52540">
    <property type="entry name" value="P-loop containing nucleoside triphosphate hydrolases"/>
    <property type="match status" value="1"/>
</dbReference>
<sequence>MAAVLPNTITGAPLSGLARALVQASQLSPGQADMLHKKAAADKTPFIDALLDSGIIESGALASFCAETFGYPLLDLSCFALEAFPVAAIDAKLMQAQRVVALAKRGNKMSVALSDPTNIQALDQIKFQSEASVEPVIVAHDVLLKLLDKLAKSAEATLNELVGDDADIEFAEEDAQPVAPPDASSDVEDAPIVRFLNKILMDAVQMGASDIHFEPYEKYYRIRMRVDGVLRDHANPPLSIRDKLVSRIKVLAKLDISEKRVPQDGRMRLIVGPTRTIDFRVSTLPTLFGEKTVMRILDATQAQMGIDALGYDPEQKALLLDAISRPYGMVLVTGPTGSGKTVSLYTCLNLLNKPGINISTAEDPAEINLPGVNQVNVNDKAGLTFPVALKSFLRQDPDIIMVGEIRDLETADIAIKAAQTGHMVFSTLHTNDAPSTLTRLMNMGVAPFNIASSVILITAQRLARRLCGCKQPLETSREVLVAAGYRDSDLEGGWKPYGPVGCDRCLGSGYKGRVGIYQIMPITPSIEALILGHGNAMQIAEQAEKEGVNSLRRSGLMKVKQGLTSLEEVLGCTNE</sequence>
<dbReference type="Proteomes" id="UP001163336">
    <property type="component" value="Chromosome"/>
</dbReference>
<comment type="similarity">
    <text evidence="2">Belongs to the GSP E family.</text>
</comment>
<feature type="domain" description="Bacterial type II secretion system protein E" evidence="6">
    <location>
        <begin position="393"/>
        <end position="407"/>
    </location>
</feature>
<organism evidence="7 8">
    <name type="scientific">Massilia varians</name>
    <dbReference type="NCBI Taxonomy" id="457921"/>
    <lineage>
        <taxon>Bacteria</taxon>
        <taxon>Pseudomonadati</taxon>
        <taxon>Pseudomonadota</taxon>
        <taxon>Betaproteobacteria</taxon>
        <taxon>Burkholderiales</taxon>
        <taxon>Oxalobacteraceae</taxon>
        <taxon>Telluria group</taxon>
        <taxon>Massilia</taxon>
    </lineage>
</organism>
<keyword evidence="8" id="KW-1185">Reference proteome</keyword>
<dbReference type="EMBL" id="AP026966">
    <property type="protein sequence ID" value="BDT57794.1"/>
    <property type="molecule type" value="Genomic_DNA"/>
</dbReference>
<dbReference type="CDD" id="cd01129">
    <property type="entry name" value="PulE-GspE-like"/>
    <property type="match status" value="1"/>
</dbReference>
<evidence type="ECO:0000256" key="4">
    <source>
        <dbReference type="ARBA" id="ARBA00022741"/>
    </source>
</evidence>
<comment type="subcellular location">
    <subcellularLocation>
        <location evidence="1">Cytoplasm</location>
    </subcellularLocation>
</comment>
<protein>
    <submittedName>
        <fullName evidence="7">Type 4 fimbrial assembly protein PilB</fullName>
    </submittedName>
</protein>
<evidence type="ECO:0000259" key="6">
    <source>
        <dbReference type="PROSITE" id="PS00662"/>
    </source>
</evidence>
<dbReference type="PANTHER" id="PTHR30258">
    <property type="entry name" value="TYPE II SECRETION SYSTEM PROTEIN GSPE-RELATED"/>
    <property type="match status" value="1"/>
</dbReference>
<evidence type="ECO:0000313" key="7">
    <source>
        <dbReference type="EMBL" id="BDT57794.1"/>
    </source>
</evidence>
<evidence type="ECO:0000313" key="8">
    <source>
        <dbReference type="Proteomes" id="UP001163336"/>
    </source>
</evidence>
<dbReference type="Gene3D" id="3.30.300.160">
    <property type="entry name" value="Type II secretion system, protein E, N-terminal domain"/>
    <property type="match status" value="1"/>
</dbReference>
<evidence type="ECO:0000256" key="1">
    <source>
        <dbReference type="ARBA" id="ARBA00004496"/>
    </source>
</evidence>
<accession>A0ABN6TAG4</accession>
<dbReference type="Pfam" id="PF00437">
    <property type="entry name" value="T2SSE"/>
    <property type="match status" value="1"/>
</dbReference>
<dbReference type="InterPro" id="IPR037257">
    <property type="entry name" value="T2SS_E_N_sf"/>
</dbReference>
<dbReference type="SUPFAM" id="SSF160246">
    <property type="entry name" value="EspE N-terminal domain-like"/>
    <property type="match status" value="1"/>
</dbReference>
<keyword evidence="4" id="KW-0547">Nucleotide-binding</keyword>
<dbReference type="InterPro" id="IPR007831">
    <property type="entry name" value="T2SS_GspE_N"/>
</dbReference>
<reference evidence="7" key="1">
    <citation type="submission" date="2022-11" db="EMBL/GenBank/DDBJ databases">
        <title>Isolation and characterization of PLA-degrading bacterium Massilia sp. from Antarctic soil.</title>
        <authorList>
            <person name="Sato K."/>
            <person name="Gomez-Fuentes C."/>
            <person name="Ahmad S.A."/>
            <person name="Zulkharnain A."/>
        </authorList>
    </citation>
    <scope>NUCLEOTIDE SEQUENCE</scope>
    <source>
        <strain evidence="7">N-3</strain>
    </source>
</reference>
<dbReference type="PANTHER" id="PTHR30258:SF1">
    <property type="entry name" value="PROTEIN TRANSPORT PROTEIN HOFB HOMOLOG"/>
    <property type="match status" value="1"/>
</dbReference>
<dbReference type="InterPro" id="IPR027417">
    <property type="entry name" value="P-loop_NTPase"/>
</dbReference>
<dbReference type="Gene3D" id="3.40.50.300">
    <property type="entry name" value="P-loop containing nucleotide triphosphate hydrolases"/>
    <property type="match status" value="1"/>
</dbReference>
<evidence type="ECO:0000256" key="3">
    <source>
        <dbReference type="ARBA" id="ARBA00022490"/>
    </source>
</evidence>